<dbReference type="AlphaFoldDB" id="A0A5N5QQC1"/>
<dbReference type="InterPro" id="IPR050411">
    <property type="entry name" value="AlphaKG_dependent_hydroxylases"/>
</dbReference>
<dbReference type="OrthoDB" id="408743at2759"/>
<evidence type="ECO:0000256" key="9">
    <source>
        <dbReference type="ARBA" id="ARBA00023002"/>
    </source>
</evidence>
<evidence type="ECO:0000256" key="13">
    <source>
        <dbReference type="ARBA" id="ARBA00032283"/>
    </source>
</evidence>
<evidence type="ECO:0000256" key="6">
    <source>
        <dbReference type="ARBA" id="ARBA00022723"/>
    </source>
</evidence>
<evidence type="ECO:0000256" key="14">
    <source>
        <dbReference type="ARBA" id="ARBA00046008"/>
    </source>
</evidence>
<evidence type="ECO:0000256" key="8">
    <source>
        <dbReference type="ARBA" id="ARBA00022964"/>
    </source>
</evidence>
<protein>
    <recommendedName>
        <fullName evidence="5">trimethyllysine dioxygenase</fullName>
        <ecNumber evidence="5">1.14.11.8</ecNumber>
    </recommendedName>
    <alternativeName>
        <fullName evidence="12">Epsilon-trimethyllysine 2-oxoglutarate dioxygenase</fullName>
    </alternativeName>
    <alternativeName>
        <fullName evidence="11">TML hydroxylase</fullName>
    </alternativeName>
    <alternativeName>
        <fullName evidence="13">TML-alpha-ketoglutarate dioxygenase</fullName>
    </alternativeName>
</protein>
<gene>
    <name evidence="19" type="ORF">CTheo_2566</name>
</gene>
<feature type="domain" description="TauD/TfdA-like" evidence="17">
    <location>
        <begin position="182"/>
        <end position="420"/>
    </location>
</feature>
<dbReference type="UniPathway" id="UPA00118"/>
<proteinExistence type="inferred from homology"/>
<dbReference type="InterPro" id="IPR012776">
    <property type="entry name" value="Trimethyllysine_dOase"/>
</dbReference>
<dbReference type="SUPFAM" id="SSF51197">
    <property type="entry name" value="Clavaminate synthase-like"/>
    <property type="match status" value="1"/>
</dbReference>
<accession>A0A5N5QQC1</accession>
<evidence type="ECO:0000256" key="1">
    <source>
        <dbReference type="ARBA" id="ARBA00001954"/>
    </source>
</evidence>
<comment type="catalytic activity">
    <reaction evidence="15">
        <text>N(6),N(6),N(6)-trimethyl-L-lysine + 2-oxoglutarate + O2 = (3S)-3-hydroxy-N(6),N(6),N(6)-trimethyl-L-lysine + succinate + CO2</text>
        <dbReference type="Rhea" id="RHEA:14181"/>
        <dbReference type="ChEBI" id="CHEBI:15379"/>
        <dbReference type="ChEBI" id="CHEBI:16526"/>
        <dbReference type="ChEBI" id="CHEBI:16810"/>
        <dbReference type="ChEBI" id="CHEBI:30031"/>
        <dbReference type="ChEBI" id="CHEBI:58100"/>
        <dbReference type="ChEBI" id="CHEBI:141499"/>
        <dbReference type="EC" id="1.14.11.8"/>
    </reaction>
</comment>
<dbReference type="GO" id="GO:0045329">
    <property type="term" value="P:carnitine biosynthetic process"/>
    <property type="evidence" value="ECO:0007669"/>
    <property type="project" value="UniProtKB-UniPathway"/>
</dbReference>
<dbReference type="GO" id="GO:0005739">
    <property type="term" value="C:mitochondrion"/>
    <property type="evidence" value="ECO:0007669"/>
    <property type="project" value="TreeGrafter"/>
</dbReference>
<comment type="cofactor">
    <cofactor evidence="1">
        <name>Fe(2+)</name>
        <dbReference type="ChEBI" id="CHEBI:29033"/>
    </cofactor>
</comment>
<keyword evidence="9" id="KW-0560">Oxidoreductase</keyword>
<feature type="domain" description="Gamma-butyrobetaine hydroxylase-like N-terminal" evidence="18">
    <location>
        <begin position="67"/>
        <end position="148"/>
    </location>
</feature>
<evidence type="ECO:0000313" key="20">
    <source>
        <dbReference type="Proteomes" id="UP000383932"/>
    </source>
</evidence>
<dbReference type="FunFam" id="3.60.130.10:FF:000001">
    <property type="entry name" value="Trimethyllysine dioxygenase, mitochondrial"/>
    <property type="match status" value="1"/>
</dbReference>
<keyword evidence="8 19" id="KW-0223">Dioxygenase</keyword>
<feature type="compositionally biased region" description="Polar residues" evidence="16">
    <location>
        <begin position="1"/>
        <end position="10"/>
    </location>
</feature>
<keyword evidence="7" id="KW-0124">Carnitine biosynthesis</keyword>
<dbReference type="InterPro" id="IPR010376">
    <property type="entry name" value="GBBH-like_N"/>
</dbReference>
<evidence type="ECO:0000256" key="11">
    <source>
        <dbReference type="ARBA" id="ARBA00030363"/>
    </source>
</evidence>
<dbReference type="GO" id="GO:0005506">
    <property type="term" value="F:iron ion binding"/>
    <property type="evidence" value="ECO:0007669"/>
    <property type="project" value="InterPro"/>
</dbReference>
<evidence type="ECO:0000256" key="2">
    <source>
        <dbReference type="ARBA" id="ARBA00001961"/>
    </source>
</evidence>
<keyword evidence="10" id="KW-0408">Iron</keyword>
<reference evidence="19 20" key="1">
    <citation type="journal article" date="2019" name="Fungal Biol. Biotechnol.">
        <title>Draft genome sequence of fastidious pathogen Ceratobasidium theobromae, which causes vascular-streak dieback in Theobroma cacao.</title>
        <authorList>
            <person name="Ali S.S."/>
            <person name="Asman A."/>
            <person name="Shao J."/>
            <person name="Firmansyah A.P."/>
            <person name="Susilo A.W."/>
            <person name="Rosmana A."/>
            <person name="McMahon P."/>
            <person name="Junaid M."/>
            <person name="Guest D."/>
            <person name="Kheng T.Y."/>
            <person name="Meinhardt L.W."/>
            <person name="Bailey B.A."/>
        </authorList>
    </citation>
    <scope>NUCLEOTIDE SEQUENCE [LARGE SCALE GENOMIC DNA]</scope>
    <source>
        <strain evidence="19 20">CT2</strain>
    </source>
</reference>
<evidence type="ECO:0000256" key="7">
    <source>
        <dbReference type="ARBA" id="ARBA00022873"/>
    </source>
</evidence>
<evidence type="ECO:0000256" key="3">
    <source>
        <dbReference type="ARBA" id="ARBA00005022"/>
    </source>
</evidence>
<comment type="caution">
    <text evidence="19">The sequence shown here is derived from an EMBL/GenBank/DDBJ whole genome shotgun (WGS) entry which is preliminary data.</text>
</comment>
<dbReference type="EMBL" id="SSOP01000027">
    <property type="protein sequence ID" value="KAB5593965.1"/>
    <property type="molecule type" value="Genomic_DNA"/>
</dbReference>
<keyword evidence="6" id="KW-0479">Metal-binding</keyword>
<keyword evidence="20" id="KW-1185">Reference proteome</keyword>
<evidence type="ECO:0000256" key="4">
    <source>
        <dbReference type="ARBA" id="ARBA00008654"/>
    </source>
</evidence>
<evidence type="ECO:0000256" key="5">
    <source>
        <dbReference type="ARBA" id="ARBA00012267"/>
    </source>
</evidence>
<dbReference type="PANTHER" id="PTHR10696">
    <property type="entry name" value="GAMMA-BUTYROBETAINE HYDROXYLASE-RELATED"/>
    <property type="match status" value="1"/>
</dbReference>
<evidence type="ECO:0000256" key="10">
    <source>
        <dbReference type="ARBA" id="ARBA00023004"/>
    </source>
</evidence>
<evidence type="ECO:0000313" key="19">
    <source>
        <dbReference type="EMBL" id="KAB5593965.1"/>
    </source>
</evidence>
<dbReference type="Pfam" id="PF06155">
    <property type="entry name" value="GBBH-like_N"/>
    <property type="match status" value="1"/>
</dbReference>
<feature type="region of interest" description="Disordered" evidence="16">
    <location>
        <begin position="1"/>
        <end position="49"/>
    </location>
</feature>
<dbReference type="InterPro" id="IPR042098">
    <property type="entry name" value="TauD-like_sf"/>
</dbReference>
<comment type="pathway">
    <text evidence="3">Amine and polyamine biosynthesis; carnitine biosynthesis.</text>
</comment>
<dbReference type="GO" id="GO:0050353">
    <property type="term" value="F:trimethyllysine dioxygenase activity"/>
    <property type="evidence" value="ECO:0007669"/>
    <property type="project" value="UniProtKB-EC"/>
</dbReference>
<dbReference type="InterPro" id="IPR038492">
    <property type="entry name" value="GBBH-like_N_sf"/>
</dbReference>
<comment type="cofactor">
    <cofactor evidence="2">
        <name>L-ascorbate</name>
        <dbReference type="ChEBI" id="CHEBI:38290"/>
    </cofactor>
</comment>
<comment type="function">
    <text evidence="14">Converts trimethyllysine (TML) into hydroxytrimethyllysine (HTML).</text>
</comment>
<sequence>MAQRQISSSGGLLKPASAASQLAKPAKQPFQHLPPLPRDGNFSSELPRTTSVAPGLTVARIPELPHVDSDQRKVSVGWKNGVISQFHHIWLRDHCRCSECLHPVTKQRLVNTFQIPPNVRPVCVESKPTGLEVTWTTSHRSTYPWEWLSRSSYDPPMKHSLSFNANSNKILWGSDIERSPPMVTYEEVMKNDTGVYKWLEKIDEFGFCFVSGVPPNPEDTEALTRRISFIRDTKYGGFWDFTSDLKHGDTAYTNLALGAHTDTTYLSDPCGLQLFHLLLHEGTGGKTLLVDGFYAASKLKQEYPSHYKLLTEVKISAHAAGDADSLYIPDEPFTILKIDINGDIMRVRYNNDDRSALKYIDPVLVDDWYGALRSWNHCLTSPETEFWVRLTAGTVVVVDNHRVLHGRSAFTGKRRMCGAYVGADEWKSRLRVLSQSIDEKAWDSEF</sequence>
<dbReference type="EC" id="1.14.11.8" evidence="5"/>
<dbReference type="CDD" id="cd00250">
    <property type="entry name" value="CAS_like"/>
    <property type="match status" value="1"/>
</dbReference>
<evidence type="ECO:0000256" key="12">
    <source>
        <dbReference type="ARBA" id="ARBA00031778"/>
    </source>
</evidence>
<dbReference type="InterPro" id="IPR003819">
    <property type="entry name" value="TauD/TfdA-like"/>
</dbReference>
<dbReference type="NCBIfam" id="TIGR02410">
    <property type="entry name" value="carnitine_TMLD"/>
    <property type="match status" value="1"/>
</dbReference>
<evidence type="ECO:0000259" key="18">
    <source>
        <dbReference type="Pfam" id="PF06155"/>
    </source>
</evidence>
<dbReference type="Gene3D" id="3.30.2020.30">
    <property type="match status" value="1"/>
</dbReference>
<evidence type="ECO:0000256" key="15">
    <source>
        <dbReference type="ARBA" id="ARBA00049334"/>
    </source>
</evidence>
<dbReference type="Proteomes" id="UP000383932">
    <property type="component" value="Unassembled WGS sequence"/>
</dbReference>
<evidence type="ECO:0000256" key="16">
    <source>
        <dbReference type="SAM" id="MobiDB-lite"/>
    </source>
</evidence>
<name>A0A5N5QQC1_9AGAM</name>
<comment type="similarity">
    <text evidence="4">Belongs to the gamma-BBH/TMLD family.</text>
</comment>
<dbReference type="PANTHER" id="PTHR10696:SF51">
    <property type="entry name" value="TRIMETHYLLYSINE DIOXYGENASE, MITOCHONDRIAL"/>
    <property type="match status" value="1"/>
</dbReference>
<evidence type="ECO:0000259" key="17">
    <source>
        <dbReference type="Pfam" id="PF02668"/>
    </source>
</evidence>
<dbReference type="Pfam" id="PF02668">
    <property type="entry name" value="TauD"/>
    <property type="match status" value="1"/>
</dbReference>
<dbReference type="FunFam" id="3.30.2020.30:FF:000002">
    <property type="entry name" value="Putative gamma-butyrobetaine dioxygenase"/>
    <property type="match status" value="1"/>
</dbReference>
<dbReference type="Gene3D" id="3.60.130.10">
    <property type="entry name" value="Clavaminate synthase-like"/>
    <property type="match status" value="1"/>
</dbReference>
<organism evidence="19 20">
    <name type="scientific">Ceratobasidium theobromae</name>
    <dbReference type="NCBI Taxonomy" id="1582974"/>
    <lineage>
        <taxon>Eukaryota</taxon>
        <taxon>Fungi</taxon>
        <taxon>Dikarya</taxon>
        <taxon>Basidiomycota</taxon>
        <taxon>Agaricomycotina</taxon>
        <taxon>Agaricomycetes</taxon>
        <taxon>Cantharellales</taxon>
        <taxon>Ceratobasidiaceae</taxon>
        <taxon>Ceratobasidium</taxon>
    </lineage>
</organism>